<dbReference type="SUPFAM" id="SSF48498">
    <property type="entry name" value="Tetracyclin repressor-like, C-terminal domain"/>
    <property type="match status" value="1"/>
</dbReference>
<evidence type="ECO:0000256" key="6">
    <source>
        <dbReference type="SAM" id="Phobius"/>
    </source>
</evidence>
<evidence type="ECO:0000259" key="7">
    <source>
        <dbReference type="PROSITE" id="PS50977"/>
    </source>
</evidence>
<evidence type="ECO:0000313" key="9">
    <source>
        <dbReference type="Proteomes" id="UP000238589"/>
    </source>
</evidence>
<protein>
    <submittedName>
        <fullName evidence="8">TetR family transcriptional regulator</fullName>
    </submittedName>
</protein>
<evidence type="ECO:0000256" key="5">
    <source>
        <dbReference type="PROSITE-ProRule" id="PRU00335"/>
    </source>
</evidence>
<organism evidence="8 9">
    <name type="scientific">Malikia granosa</name>
    <dbReference type="NCBI Taxonomy" id="263067"/>
    <lineage>
        <taxon>Bacteria</taxon>
        <taxon>Pseudomonadati</taxon>
        <taxon>Pseudomonadota</taxon>
        <taxon>Betaproteobacteria</taxon>
        <taxon>Burkholderiales</taxon>
        <taxon>Comamonadaceae</taxon>
        <taxon>Malikia</taxon>
    </lineage>
</organism>
<accession>A0A2S9K4X7</accession>
<feature type="domain" description="HTH tetR-type" evidence="7">
    <location>
        <begin position="10"/>
        <end position="70"/>
    </location>
</feature>
<dbReference type="PANTHER" id="PTHR30055">
    <property type="entry name" value="HTH-TYPE TRANSCRIPTIONAL REGULATOR RUTR"/>
    <property type="match status" value="1"/>
</dbReference>
<dbReference type="InterPro" id="IPR009057">
    <property type="entry name" value="Homeodomain-like_sf"/>
</dbReference>
<proteinExistence type="predicted"/>
<feature type="DNA-binding region" description="H-T-H motif" evidence="5">
    <location>
        <begin position="33"/>
        <end position="52"/>
    </location>
</feature>
<dbReference type="InterPro" id="IPR001647">
    <property type="entry name" value="HTH_TetR"/>
</dbReference>
<dbReference type="SUPFAM" id="SSF46689">
    <property type="entry name" value="Homeodomain-like"/>
    <property type="match status" value="1"/>
</dbReference>
<comment type="caution">
    <text evidence="8">The sequence shown here is derived from an EMBL/GenBank/DDBJ whole genome shotgun (WGS) entry which is preliminary data.</text>
</comment>
<dbReference type="PANTHER" id="PTHR30055:SF240">
    <property type="entry name" value="HTH-TYPE TRANSCRIPTIONAL REGULATOR ACRR"/>
    <property type="match status" value="1"/>
</dbReference>
<evidence type="ECO:0000256" key="4">
    <source>
        <dbReference type="ARBA" id="ARBA00023163"/>
    </source>
</evidence>
<dbReference type="InterPro" id="IPR013572">
    <property type="entry name" value="Tscrpt_reg_MAATS_C"/>
</dbReference>
<reference evidence="8 9" key="1">
    <citation type="submission" date="2018-03" db="EMBL/GenBank/DDBJ databases">
        <title>Comparative genomics illustrates the genes involved in a hyperalkaliphilic mechanisms of Serpentinomonas isolated from highly-alkaline calcium-rich serpentinized springs.</title>
        <authorList>
            <person name="Suzuki S."/>
            <person name="Ishii S."/>
            <person name="Walworth N."/>
            <person name="Bird L."/>
            <person name="Kuenen J.G."/>
            <person name="Nealson K.H."/>
        </authorList>
    </citation>
    <scope>NUCLEOTIDE SEQUENCE [LARGE SCALE GENOMIC DNA]</scope>
    <source>
        <strain evidence="8 9">P1</strain>
    </source>
</reference>
<dbReference type="PROSITE" id="PS01081">
    <property type="entry name" value="HTH_TETR_1"/>
    <property type="match status" value="1"/>
</dbReference>
<evidence type="ECO:0000313" key="8">
    <source>
        <dbReference type="EMBL" id="PRD65501.1"/>
    </source>
</evidence>
<sequence>MARRTKADALATRHQLLDAAECLFAEKGVSRTSLNDIALAAGASRGAIYWHFKNKADLFNAMMERTTLPMEQALQQVGHEPGQDPLVELRRSIADAMHRIAHDERTRRVFEVATLKVEYVDELMAVRARHRRVQADNVGQMERSLQAALAQRALSLPLPVALLAQGLYALLVGLIHTWLLAPETFELEATAEASVQAYLAGWGLLPAQAG</sequence>
<keyword evidence="2" id="KW-0805">Transcription regulation</keyword>
<keyword evidence="6" id="KW-0812">Transmembrane</keyword>
<dbReference type="PROSITE" id="PS50977">
    <property type="entry name" value="HTH_TETR_2"/>
    <property type="match status" value="1"/>
</dbReference>
<evidence type="ECO:0000256" key="1">
    <source>
        <dbReference type="ARBA" id="ARBA00022491"/>
    </source>
</evidence>
<dbReference type="InterPro" id="IPR050109">
    <property type="entry name" value="HTH-type_TetR-like_transc_reg"/>
</dbReference>
<gene>
    <name evidence="8" type="ORF">C6P64_07935</name>
</gene>
<dbReference type="Gene3D" id="1.10.357.10">
    <property type="entry name" value="Tetracycline Repressor, domain 2"/>
    <property type="match status" value="1"/>
</dbReference>
<dbReference type="Pfam" id="PF08361">
    <property type="entry name" value="TetR_C_2"/>
    <property type="match status" value="1"/>
</dbReference>
<dbReference type="Proteomes" id="UP000238589">
    <property type="component" value="Unassembled WGS sequence"/>
</dbReference>
<dbReference type="AlphaFoldDB" id="A0A2S9K4X7"/>
<keyword evidence="9" id="KW-1185">Reference proteome</keyword>
<dbReference type="InterPro" id="IPR036271">
    <property type="entry name" value="Tet_transcr_reg_TetR-rel_C_sf"/>
</dbReference>
<dbReference type="OrthoDB" id="5816932at2"/>
<name>A0A2S9K4X7_9BURK</name>
<dbReference type="GO" id="GO:0003700">
    <property type="term" value="F:DNA-binding transcription factor activity"/>
    <property type="evidence" value="ECO:0007669"/>
    <property type="project" value="TreeGrafter"/>
</dbReference>
<keyword evidence="1" id="KW-0678">Repressor</keyword>
<dbReference type="Pfam" id="PF00440">
    <property type="entry name" value="TetR_N"/>
    <property type="match status" value="1"/>
</dbReference>
<evidence type="ECO:0000256" key="3">
    <source>
        <dbReference type="ARBA" id="ARBA00023125"/>
    </source>
</evidence>
<dbReference type="GO" id="GO:0000976">
    <property type="term" value="F:transcription cis-regulatory region binding"/>
    <property type="evidence" value="ECO:0007669"/>
    <property type="project" value="TreeGrafter"/>
</dbReference>
<feature type="transmembrane region" description="Helical" evidence="6">
    <location>
        <begin position="160"/>
        <end position="181"/>
    </location>
</feature>
<dbReference type="RefSeq" id="WP_105748026.1">
    <property type="nucleotide sequence ID" value="NZ_PVLQ01000027.1"/>
</dbReference>
<keyword evidence="6" id="KW-1133">Transmembrane helix</keyword>
<keyword evidence="4" id="KW-0804">Transcription</keyword>
<keyword evidence="3 5" id="KW-0238">DNA-binding</keyword>
<evidence type="ECO:0000256" key="2">
    <source>
        <dbReference type="ARBA" id="ARBA00023015"/>
    </source>
</evidence>
<dbReference type="EMBL" id="PVLQ01000027">
    <property type="protein sequence ID" value="PRD65501.1"/>
    <property type="molecule type" value="Genomic_DNA"/>
</dbReference>
<dbReference type="InterPro" id="IPR023772">
    <property type="entry name" value="DNA-bd_HTH_TetR-type_CS"/>
</dbReference>
<dbReference type="PRINTS" id="PR00455">
    <property type="entry name" value="HTHTETR"/>
</dbReference>
<keyword evidence="6" id="KW-0472">Membrane</keyword>